<accession>A0ABT6G4T5</accession>
<name>A0ABT6G4T5_9FLAO</name>
<gene>
    <name evidence="2" type="ORF">P7122_13965</name>
</gene>
<dbReference type="InterPro" id="IPR024775">
    <property type="entry name" value="DinB-like"/>
</dbReference>
<feature type="domain" description="DinB-like" evidence="1">
    <location>
        <begin position="34"/>
        <end position="170"/>
    </location>
</feature>
<dbReference type="SUPFAM" id="SSF109854">
    <property type="entry name" value="DinB/YfiT-like putative metalloenzymes"/>
    <property type="match status" value="1"/>
</dbReference>
<dbReference type="Proteomes" id="UP001529085">
    <property type="component" value="Unassembled WGS sequence"/>
</dbReference>
<dbReference type="GO" id="GO:0016787">
    <property type="term" value="F:hydrolase activity"/>
    <property type="evidence" value="ECO:0007669"/>
    <property type="project" value="UniProtKB-KW"/>
</dbReference>
<keyword evidence="3" id="KW-1185">Reference proteome</keyword>
<proteinExistence type="predicted"/>
<keyword evidence="2" id="KW-0378">Hydrolase</keyword>
<dbReference type="InterPro" id="IPR034660">
    <property type="entry name" value="DinB/YfiT-like"/>
</dbReference>
<evidence type="ECO:0000313" key="3">
    <source>
        <dbReference type="Proteomes" id="UP001529085"/>
    </source>
</evidence>
<evidence type="ECO:0000313" key="2">
    <source>
        <dbReference type="EMBL" id="MDG4716988.1"/>
    </source>
</evidence>
<protein>
    <submittedName>
        <fullName evidence="2">Metal-dependent hydrolase</fullName>
    </submittedName>
</protein>
<sequence>MTEQELHKLKYPIGNFEKPDRITQEHLKNWISTLENFPQNVENITKNLSEVELNYNYRPNGWTIKQVVHHCADSHINSIIRFKLALTEDTPTIRPYFEDRFAKLIDYSESLEASISILKGVHHKLGVLLNNFSEDDLKREFIHPEHGKRFSIAETIGVYASHSNHHFAHIEQALEYKGTFKQT</sequence>
<dbReference type="EMBL" id="JARSBN010000008">
    <property type="protein sequence ID" value="MDG4716988.1"/>
    <property type="molecule type" value="Genomic_DNA"/>
</dbReference>
<dbReference type="Gene3D" id="1.20.120.450">
    <property type="entry name" value="dinb family like domain"/>
    <property type="match status" value="1"/>
</dbReference>
<organism evidence="2 3">
    <name type="scientific">Winogradskyella marincola</name>
    <dbReference type="NCBI Taxonomy" id="3037795"/>
    <lineage>
        <taxon>Bacteria</taxon>
        <taxon>Pseudomonadati</taxon>
        <taxon>Bacteroidota</taxon>
        <taxon>Flavobacteriia</taxon>
        <taxon>Flavobacteriales</taxon>
        <taxon>Flavobacteriaceae</taxon>
        <taxon>Winogradskyella</taxon>
    </lineage>
</organism>
<reference evidence="2 3" key="1">
    <citation type="submission" date="2023-03" db="EMBL/GenBank/DDBJ databases">
        <title>Strain YYF002 represents a novel species in the genus Winogradskyella isolated from seawater.</title>
        <authorList>
            <person name="Fu Z.-Y."/>
        </authorList>
    </citation>
    <scope>NUCLEOTIDE SEQUENCE [LARGE SCALE GENOMIC DNA]</scope>
    <source>
        <strain evidence="2 3">YYF002</strain>
    </source>
</reference>
<dbReference type="NCBIfam" id="NF009807">
    <property type="entry name" value="PRK13291.1"/>
    <property type="match status" value="1"/>
</dbReference>
<dbReference type="Pfam" id="PF12867">
    <property type="entry name" value="DinB_2"/>
    <property type="match status" value="1"/>
</dbReference>
<dbReference type="RefSeq" id="WP_278006409.1">
    <property type="nucleotide sequence ID" value="NZ_JARSBN010000008.1"/>
</dbReference>
<evidence type="ECO:0000259" key="1">
    <source>
        <dbReference type="Pfam" id="PF12867"/>
    </source>
</evidence>
<comment type="caution">
    <text evidence="2">The sequence shown here is derived from an EMBL/GenBank/DDBJ whole genome shotgun (WGS) entry which is preliminary data.</text>
</comment>